<comment type="caution">
    <text evidence="2">The sequence shown here is derived from an EMBL/GenBank/DDBJ whole genome shotgun (WGS) entry which is preliminary data.</text>
</comment>
<feature type="coiled-coil region" evidence="1">
    <location>
        <begin position="9"/>
        <end position="39"/>
    </location>
</feature>
<evidence type="ECO:0000256" key="1">
    <source>
        <dbReference type="SAM" id="Coils"/>
    </source>
</evidence>
<feature type="non-terminal residue" evidence="2">
    <location>
        <position position="100"/>
    </location>
</feature>
<dbReference type="AlphaFoldDB" id="W1XK47"/>
<protein>
    <submittedName>
        <fullName evidence="2">Protein tex</fullName>
    </submittedName>
</protein>
<dbReference type="SUPFAM" id="SSF158832">
    <property type="entry name" value="Tex N-terminal region-like"/>
    <property type="match status" value="1"/>
</dbReference>
<proteinExistence type="predicted"/>
<sequence>KLSERLTYLRNLQERKADVRRLIEEQEKFTEEIGKALEKAQTLNTRFLMCFLYFASSEIFSAIISKAPDIASSADFTPFSSLIYFDASSSILPVNFPSLI</sequence>
<name>W1XK47_9ZZZZ</name>
<dbReference type="EMBL" id="AZMM01014746">
    <property type="protein sequence ID" value="ETJ30743.1"/>
    <property type="molecule type" value="Genomic_DNA"/>
</dbReference>
<keyword evidence="1" id="KW-0175">Coiled coil</keyword>
<accession>W1XK47</accession>
<gene>
    <name evidence="2" type="ORF">Q604_UNBC14746G0001</name>
</gene>
<evidence type="ECO:0000313" key="2">
    <source>
        <dbReference type="EMBL" id="ETJ30743.1"/>
    </source>
</evidence>
<dbReference type="Gene3D" id="1.10.10.650">
    <property type="entry name" value="RuvA domain 2-like"/>
    <property type="match status" value="1"/>
</dbReference>
<reference evidence="2" key="1">
    <citation type="submission" date="2013-12" db="EMBL/GenBank/DDBJ databases">
        <title>A Varibaculum cambriense genome reconstructed from a premature infant gut community with otherwise low bacterial novelty that shifts toward anaerobic metabolism during the third week of life.</title>
        <authorList>
            <person name="Brown C.T."/>
            <person name="Sharon I."/>
            <person name="Thomas B.C."/>
            <person name="Castelle C.J."/>
            <person name="Morowitz M.J."/>
            <person name="Banfield J.F."/>
        </authorList>
    </citation>
    <scope>NUCLEOTIDE SEQUENCE</scope>
</reference>
<feature type="non-terminal residue" evidence="2">
    <location>
        <position position="1"/>
    </location>
</feature>
<dbReference type="InterPro" id="IPR023319">
    <property type="entry name" value="Tex-like_HTH_dom_sf"/>
</dbReference>
<organism evidence="2">
    <name type="scientific">human gut metagenome</name>
    <dbReference type="NCBI Taxonomy" id="408170"/>
    <lineage>
        <taxon>unclassified sequences</taxon>
        <taxon>metagenomes</taxon>
        <taxon>organismal metagenomes</taxon>
    </lineage>
</organism>